<keyword evidence="3" id="KW-1185">Reference proteome</keyword>
<sequence length="261" mass="28301">MIATFRYAFGMQVRRRSLWIMYGLAFAVTAAMPPFWTLDMGYDDGQEPWQGMATAARLLTSLLPLVYGCMLADRPVRDRVLRVEPILAATPTNSTARLMGAYAGACAATAVPFAVAYFGRALLFVVMEGQPSALWWATLNFTASIVPGLAFLGALAFAGPLLVPPMVFRVLFVAYWFWGNLIPKGMMPTISQTIFDATGDYVRNGLLAPPTVDYGPGPPAVFDFLRPASSPGTAVLWIGVMIALSAVMLFLLCLHASRSES</sequence>
<accession>A0ABV8G494</accession>
<feature type="transmembrane region" description="Helical" evidence="1">
    <location>
        <begin position="49"/>
        <end position="72"/>
    </location>
</feature>
<reference evidence="3" key="1">
    <citation type="journal article" date="2019" name="Int. J. Syst. Evol. Microbiol.">
        <title>The Global Catalogue of Microorganisms (GCM) 10K type strain sequencing project: providing services to taxonomists for standard genome sequencing and annotation.</title>
        <authorList>
            <consortium name="The Broad Institute Genomics Platform"/>
            <consortium name="The Broad Institute Genome Sequencing Center for Infectious Disease"/>
            <person name="Wu L."/>
            <person name="Ma J."/>
        </authorList>
    </citation>
    <scope>NUCLEOTIDE SEQUENCE [LARGE SCALE GENOMIC DNA]</scope>
    <source>
        <strain evidence="3">TBRC 1276</strain>
    </source>
</reference>
<evidence type="ECO:0008006" key="4">
    <source>
        <dbReference type="Google" id="ProtNLM"/>
    </source>
</evidence>
<organism evidence="2 3">
    <name type="scientific">Nonomuraea purpurea</name>
    <dbReference type="NCBI Taxonomy" id="1849276"/>
    <lineage>
        <taxon>Bacteria</taxon>
        <taxon>Bacillati</taxon>
        <taxon>Actinomycetota</taxon>
        <taxon>Actinomycetes</taxon>
        <taxon>Streptosporangiales</taxon>
        <taxon>Streptosporangiaceae</taxon>
        <taxon>Nonomuraea</taxon>
    </lineage>
</organism>
<keyword evidence="1" id="KW-1133">Transmembrane helix</keyword>
<keyword evidence="1" id="KW-0472">Membrane</keyword>
<evidence type="ECO:0000256" key="1">
    <source>
        <dbReference type="SAM" id="Phobius"/>
    </source>
</evidence>
<dbReference type="EMBL" id="JBHSBI010000007">
    <property type="protein sequence ID" value="MFC4008778.1"/>
    <property type="molecule type" value="Genomic_DNA"/>
</dbReference>
<feature type="transmembrane region" description="Helical" evidence="1">
    <location>
        <begin position="101"/>
        <end position="127"/>
    </location>
</feature>
<feature type="transmembrane region" description="Helical" evidence="1">
    <location>
        <begin position="20"/>
        <end position="37"/>
    </location>
</feature>
<dbReference type="RefSeq" id="WP_379528845.1">
    <property type="nucleotide sequence ID" value="NZ_JBHSBI010000007.1"/>
</dbReference>
<keyword evidence="1" id="KW-0812">Transmembrane</keyword>
<name>A0ABV8G494_9ACTN</name>
<feature type="transmembrane region" description="Helical" evidence="1">
    <location>
        <begin position="234"/>
        <end position="254"/>
    </location>
</feature>
<dbReference type="Proteomes" id="UP001595851">
    <property type="component" value="Unassembled WGS sequence"/>
</dbReference>
<evidence type="ECO:0000313" key="3">
    <source>
        <dbReference type="Proteomes" id="UP001595851"/>
    </source>
</evidence>
<protein>
    <recommendedName>
        <fullName evidence="4">ABC transporter permease</fullName>
    </recommendedName>
</protein>
<comment type="caution">
    <text evidence="2">The sequence shown here is derived from an EMBL/GenBank/DDBJ whole genome shotgun (WGS) entry which is preliminary data.</text>
</comment>
<feature type="transmembrane region" description="Helical" evidence="1">
    <location>
        <begin position="133"/>
        <end position="154"/>
    </location>
</feature>
<evidence type="ECO:0000313" key="2">
    <source>
        <dbReference type="EMBL" id="MFC4008778.1"/>
    </source>
</evidence>
<proteinExistence type="predicted"/>
<gene>
    <name evidence="2" type="ORF">ACFOY2_16220</name>
</gene>
<feature type="transmembrane region" description="Helical" evidence="1">
    <location>
        <begin position="161"/>
        <end position="178"/>
    </location>
</feature>